<dbReference type="EMBL" id="JAPVES010000027">
    <property type="protein sequence ID" value="MCZ3371772.1"/>
    <property type="molecule type" value="Genomic_DNA"/>
</dbReference>
<dbReference type="Proteomes" id="UP001068021">
    <property type="component" value="Unassembled WGS sequence"/>
</dbReference>
<sequence length="150" mass="17589">MIHLNDLENCFNRRHLRPVEPSKEKSDLSIKQAKEWLEEAKRNLENEAYRSAQISTYLALFHSARAILFRDGIREKNHYCIGIYLEKYVNSGYLEEEYAMLFDRMRGARNADQYSFQIAPSPEEIKSGIESADDVINRMDQLLNETNPIE</sequence>
<dbReference type="InterPro" id="IPR007842">
    <property type="entry name" value="HEPN_dom"/>
</dbReference>
<organism evidence="3 5">
    <name type="scientific">Methanobacterium veterum</name>
    <dbReference type="NCBI Taxonomy" id="408577"/>
    <lineage>
        <taxon>Archaea</taxon>
        <taxon>Methanobacteriati</taxon>
        <taxon>Methanobacteriota</taxon>
        <taxon>Methanomada group</taxon>
        <taxon>Methanobacteria</taxon>
        <taxon>Methanobacteriales</taxon>
        <taxon>Methanobacteriaceae</taxon>
        <taxon>Methanobacterium</taxon>
    </lineage>
</organism>
<keyword evidence="5" id="KW-1185">Reference proteome</keyword>
<name>A0A9E5A0B5_9EURY</name>
<dbReference type="Proteomes" id="UP001074446">
    <property type="component" value="Unassembled WGS sequence"/>
</dbReference>
<dbReference type="InterPro" id="IPR052226">
    <property type="entry name" value="UPF0332_toxin"/>
</dbReference>
<comment type="similarity">
    <text evidence="1">Belongs to the UPF0332 family.</text>
</comment>
<dbReference type="Gene3D" id="1.20.120.330">
    <property type="entry name" value="Nucleotidyltransferases domain 2"/>
    <property type="match status" value="1"/>
</dbReference>
<feature type="domain" description="HEPN" evidence="2">
    <location>
        <begin position="29"/>
        <end position="139"/>
    </location>
</feature>
<evidence type="ECO:0000256" key="1">
    <source>
        <dbReference type="ARBA" id="ARBA00038248"/>
    </source>
</evidence>
<comment type="caution">
    <text evidence="3">The sequence shown here is derived from an EMBL/GenBank/DDBJ whole genome shotgun (WGS) entry which is preliminary data.</text>
</comment>
<dbReference type="RefSeq" id="WP_211251461.1">
    <property type="nucleotide sequence ID" value="NZ_JAPVER010000020.1"/>
</dbReference>
<dbReference type="EMBL" id="JAPVER010000020">
    <property type="protein sequence ID" value="MCZ3366519.1"/>
    <property type="molecule type" value="Genomic_DNA"/>
</dbReference>
<reference evidence="3" key="1">
    <citation type="submission" date="2022-12" db="EMBL/GenBank/DDBJ databases">
        <title>Reclassification of two methanogenic archaea species isolated from the Kolyma lowland permafrost.</title>
        <authorList>
            <person name="Trubitsyn V.E."/>
            <person name="Rivkina E.M."/>
            <person name="Shcherbakova V.A."/>
        </authorList>
    </citation>
    <scope>NUCLEOTIDE SEQUENCE</scope>
    <source>
        <strain evidence="3">M2</strain>
        <strain evidence="4">MK4</strain>
    </source>
</reference>
<dbReference type="PANTHER" id="PTHR36565">
    <property type="entry name" value="UPF0332 PROTEIN TM_1000"/>
    <property type="match status" value="1"/>
</dbReference>
<dbReference type="PANTHER" id="PTHR36565:SF5">
    <property type="entry name" value="TOXIN MJ0605-RELATED"/>
    <property type="match status" value="1"/>
</dbReference>
<dbReference type="Pfam" id="PF05168">
    <property type="entry name" value="HEPN"/>
    <property type="match status" value="1"/>
</dbReference>
<gene>
    <name evidence="4" type="ORF">O3H35_03915</name>
    <name evidence="3" type="ORF">O3H54_11570</name>
</gene>
<accession>A0A9E5A0B5</accession>
<dbReference type="SUPFAM" id="SSF81593">
    <property type="entry name" value="Nucleotidyltransferase substrate binding subunit/domain"/>
    <property type="match status" value="1"/>
</dbReference>
<protein>
    <submittedName>
        <fullName evidence="3">HEPN domain-containing protein</fullName>
    </submittedName>
</protein>
<proteinExistence type="inferred from homology"/>
<dbReference type="AlphaFoldDB" id="A0A9E5A0B5"/>
<evidence type="ECO:0000313" key="5">
    <source>
        <dbReference type="Proteomes" id="UP001068021"/>
    </source>
</evidence>
<evidence type="ECO:0000259" key="2">
    <source>
        <dbReference type="Pfam" id="PF05168"/>
    </source>
</evidence>
<evidence type="ECO:0000313" key="4">
    <source>
        <dbReference type="EMBL" id="MCZ3371772.1"/>
    </source>
</evidence>
<evidence type="ECO:0000313" key="3">
    <source>
        <dbReference type="EMBL" id="MCZ3366519.1"/>
    </source>
</evidence>